<keyword evidence="3" id="KW-1185">Reference proteome</keyword>
<reference evidence="2 3" key="1">
    <citation type="submission" date="2024-03" db="EMBL/GenBank/DDBJ databases">
        <title>The Acrasis kona genome and developmental transcriptomes reveal deep origins of eukaryotic multicellular pathways.</title>
        <authorList>
            <person name="Sheikh S."/>
            <person name="Fu C.-J."/>
            <person name="Brown M.W."/>
            <person name="Baldauf S.L."/>
        </authorList>
    </citation>
    <scope>NUCLEOTIDE SEQUENCE [LARGE SCALE GENOMIC DNA]</scope>
    <source>
        <strain evidence="2 3">ATCC MYA-3509</strain>
    </source>
</reference>
<evidence type="ECO:0000256" key="1">
    <source>
        <dbReference type="SAM" id="SignalP"/>
    </source>
</evidence>
<accession>A0AAW2YH21</accession>
<evidence type="ECO:0000313" key="3">
    <source>
        <dbReference type="Proteomes" id="UP001431209"/>
    </source>
</evidence>
<comment type="caution">
    <text evidence="2">The sequence shown here is derived from an EMBL/GenBank/DDBJ whole genome shotgun (WGS) entry which is preliminary data.</text>
</comment>
<dbReference type="Proteomes" id="UP001431209">
    <property type="component" value="Unassembled WGS sequence"/>
</dbReference>
<dbReference type="AlphaFoldDB" id="A0AAW2YH21"/>
<gene>
    <name evidence="2" type="ORF">AKO1_010892</name>
</gene>
<keyword evidence="1" id="KW-0732">Signal</keyword>
<dbReference type="EMBL" id="JAOPGA020000002">
    <property type="protein sequence ID" value="KAL0476273.1"/>
    <property type="molecule type" value="Genomic_DNA"/>
</dbReference>
<feature type="signal peptide" evidence="1">
    <location>
        <begin position="1"/>
        <end position="26"/>
    </location>
</feature>
<evidence type="ECO:0000313" key="2">
    <source>
        <dbReference type="EMBL" id="KAL0476273.1"/>
    </source>
</evidence>
<proteinExistence type="predicted"/>
<organism evidence="2 3">
    <name type="scientific">Acrasis kona</name>
    <dbReference type="NCBI Taxonomy" id="1008807"/>
    <lineage>
        <taxon>Eukaryota</taxon>
        <taxon>Discoba</taxon>
        <taxon>Heterolobosea</taxon>
        <taxon>Tetramitia</taxon>
        <taxon>Eutetramitia</taxon>
        <taxon>Acrasidae</taxon>
        <taxon>Acrasis</taxon>
    </lineage>
</organism>
<feature type="chain" id="PRO_5043610120" evidence="1">
    <location>
        <begin position="27"/>
        <end position="347"/>
    </location>
</feature>
<sequence>MAGGNTSPRGLAVLLLFLALFTILNSFFLNDDGYDDYDPPEVSMSVQINQPTAFISRKCSNHPFGITKSKKFSIRNLPVGSRFDSTWFYLMDSNIDQGNLIAIHPRTSSNDPSAPYGFVLEFYSTNQTNGCEWVKRYEDQVEQSTLHFVQKSHDQVCLYLVHSVFDPTNLLVAYKVTSYCLNGNHKVISYSWPIKGNLPITAVSDYVGKDKANCIHVSFQNDAVEYRVICRDVDDQVTFHTGPASNKTSVIHDVLALHRLSEKTLIFKEEGSLDDIRIGTSNVETAARNALSQLTYDDDDLQYEQHSSREFGVSINAKLIGNDSSYSVMRLPFGAKQGLQKEWNAIV</sequence>
<name>A0AAW2YH21_9EUKA</name>
<protein>
    <submittedName>
        <fullName evidence="2">Cytochrome P450</fullName>
    </submittedName>
</protein>